<feature type="region of interest" description="Disordered" evidence="1">
    <location>
        <begin position="161"/>
        <end position="186"/>
    </location>
</feature>
<protein>
    <submittedName>
        <fullName evidence="2">Uncharacterized protein</fullName>
    </submittedName>
</protein>
<sequence length="186" mass="19984">MVATLSAPTITPTYTADQLSQHRLTLCIPIKERGVSVFGIKPQRKKANFDADTELLAARKHQSALRSVIEQPEKAKIEKKKPAAVHANKRVQASNGGPMPPAKAGRSTNAYVSSFPVLPTFVRSPSHSQHPAGVSPYQFPSFQSPSAVYGSRIQQAHPYAYSPPSLEAAPPPLTGSYPGAPMNYPA</sequence>
<gene>
    <name evidence="2" type="ORF">Ddye_011565</name>
</gene>
<dbReference type="EMBL" id="JANJYI010000004">
    <property type="protein sequence ID" value="KAK2651709.1"/>
    <property type="molecule type" value="Genomic_DNA"/>
</dbReference>
<organism evidence="2 3">
    <name type="scientific">Dipteronia dyeriana</name>
    <dbReference type="NCBI Taxonomy" id="168575"/>
    <lineage>
        <taxon>Eukaryota</taxon>
        <taxon>Viridiplantae</taxon>
        <taxon>Streptophyta</taxon>
        <taxon>Embryophyta</taxon>
        <taxon>Tracheophyta</taxon>
        <taxon>Spermatophyta</taxon>
        <taxon>Magnoliopsida</taxon>
        <taxon>eudicotyledons</taxon>
        <taxon>Gunneridae</taxon>
        <taxon>Pentapetalae</taxon>
        <taxon>rosids</taxon>
        <taxon>malvids</taxon>
        <taxon>Sapindales</taxon>
        <taxon>Sapindaceae</taxon>
        <taxon>Hippocastanoideae</taxon>
        <taxon>Acereae</taxon>
        <taxon>Dipteronia</taxon>
    </lineage>
</organism>
<feature type="region of interest" description="Disordered" evidence="1">
    <location>
        <begin position="73"/>
        <end position="106"/>
    </location>
</feature>
<accession>A0AAD9X2Q9</accession>
<evidence type="ECO:0000256" key="1">
    <source>
        <dbReference type="SAM" id="MobiDB-lite"/>
    </source>
</evidence>
<proteinExistence type="predicted"/>
<keyword evidence="3" id="KW-1185">Reference proteome</keyword>
<reference evidence="2" key="1">
    <citation type="journal article" date="2023" name="Plant J.">
        <title>Genome sequences and population genomics provide insights into the demographic history, inbreeding, and mutation load of two 'living fossil' tree species of Dipteronia.</title>
        <authorList>
            <person name="Feng Y."/>
            <person name="Comes H.P."/>
            <person name="Chen J."/>
            <person name="Zhu S."/>
            <person name="Lu R."/>
            <person name="Zhang X."/>
            <person name="Li P."/>
            <person name="Qiu J."/>
            <person name="Olsen K.M."/>
            <person name="Qiu Y."/>
        </authorList>
    </citation>
    <scope>NUCLEOTIDE SEQUENCE</scope>
    <source>
        <strain evidence="2">KIB01</strain>
    </source>
</reference>
<dbReference type="AlphaFoldDB" id="A0AAD9X2Q9"/>
<name>A0AAD9X2Q9_9ROSI</name>
<comment type="caution">
    <text evidence="2">The sequence shown here is derived from an EMBL/GenBank/DDBJ whole genome shotgun (WGS) entry which is preliminary data.</text>
</comment>
<evidence type="ECO:0000313" key="2">
    <source>
        <dbReference type="EMBL" id="KAK2651709.1"/>
    </source>
</evidence>
<dbReference type="Proteomes" id="UP001280121">
    <property type="component" value="Unassembled WGS sequence"/>
</dbReference>
<feature type="compositionally biased region" description="Basic residues" evidence="1">
    <location>
        <begin position="77"/>
        <end position="89"/>
    </location>
</feature>
<evidence type="ECO:0000313" key="3">
    <source>
        <dbReference type="Proteomes" id="UP001280121"/>
    </source>
</evidence>